<evidence type="ECO:0000313" key="2">
    <source>
        <dbReference type="EMBL" id="MBW0132592.1"/>
    </source>
</evidence>
<name>A0ABS6UFX8_9PSEU</name>
<proteinExistence type="predicted"/>
<organism evidence="1 3">
    <name type="scientific">Pseudonocardia oceani</name>
    <dbReference type="NCBI Taxonomy" id="2792013"/>
    <lineage>
        <taxon>Bacteria</taxon>
        <taxon>Bacillati</taxon>
        <taxon>Actinomycetota</taxon>
        <taxon>Actinomycetes</taxon>
        <taxon>Pseudonocardiales</taxon>
        <taxon>Pseudonocardiaceae</taxon>
        <taxon>Pseudonocardia</taxon>
    </lineage>
</organism>
<reference evidence="1 3" key="1">
    <citation type="submission" date="2020-11" db="EMBL/GenBank/DDBJ databases">
        <title>Pseudonocardia abyssalis sp. nov. and Pseudonocardia oceani sp. nov., description and phylogenomic analysis of two novel actinomycetes isolated from the deep Southern Ocean.</title>
        <authorList>
            <person name="Parra J."/>
        </authorList>
    </citation>
    <scope>NUCLEOTIDE SEQUENCE [LARGE SCALE GENOMIC DNA]</scope>
    <source>
        <strain evidence="1">KRD-185</strain>
        <strain evidence="3">KRD185</strain>
    </source>
</reference>
<dbReference type="Proteomes" id="UP000694300">
    <property type="component" value="Unassembled WGS sequence"/>
</dbReference>
<accession>A0ABS6UFX8</accession>
<gene>
    <name evidence="1" type="ORF">I4I82_26200</name>
    <name evidence="2" type="ORF">I4I82_33635</name>
</gene>
<evidence type="ECO:0000313" key="1">
    <source>
        <dbReference type="EMBL" id="MBW0131146.1"/>
    </source>
</evidence>
<dbReference type="RefSeq" id="WP_218596109.1">
    <property type="nucleotide sequence ID" value="NZ_JADQDE010000107.1"/>
</dbReference>
<dbReference type="EMBL" id="JADQDF010000003">
    <property type="protein sequence ID" value="MBW0132592.1"/>
    <property type="molecule type" value="Genomic_DNA"/>
</dbReference>
<keyword evidence="3" id="KW-1185">Reference proteome</keyword>
<dbReference type="EMBL" id="JADQDF010000001">
    <property type="protein sequence ID" value="MBW0131146.1"/>
    <property type="molecule type" value="Genomic_DNA"/>
</dbReference>
<protein>
    <submittedName>
        <fullName evidence="1">Uncharacterized protein</fullName>
    </submittedName>
</protein>
<comment type="caution">
    <text evidence="1">The sequence shown here is derived from an EMBL/GenBank/DDBJ whole genome shotgun (WGS) entry which is preliminary data.</text>
</comment>
<evidence type="ECO:0000313" key="3">
    <source>
        <dbReference type="Proteomes" id="UP000694300"/>
    </source>
</evidence>
<sequence length="84" mass="9516">MTSREESEALMNLQELLARDLSKVSLDELYQGIKESELVFDQAQVWTGRLVAEVRRRPNVSWSKVEEATGVPKATLDRRASKAP</sequence>